<feature type="compositionally biased region" description="Basic and acidic residues" evidence="1">
    <location>
        <begin position="11"/>
        <end position="27"/>
    </location>
</feature>
<protein>
    <submittedName>
        <fullName evidence="2">Uncharacterized protein</fullName>
    </submittedName>
</protein>
<dbReference type="EMBL" id="JADCNM010000007">
    <property type="protein sequence ID" value="KAG0474891.1"/>
    <property type="molecule type" value="Genomic_DNA"/>
</dbReference>
<proteinExistence type="predicted"/>
<evidence type="ECO:0000313" key="3">
    <source>
        <dbReference type="Proteomes" id="UP000639772"/>
    </source>
</evidence>
<evidence type="ECO:0000313" key="2">
    <source>
        <dbReference type="EMBL" id="KAG0474891.1"/>
    </source>
</evidence>
<dbReference type="Proteomes" id="UP000639772">
    <property type="component" value="Chromosome 7"/>
</dbReference>
<accession>A0A835QK96</accession>
<organism evidence="2 3">
    <name type="scientific">Vanilla planifolia</name>
    <name type="common">Vanilla</name>
    <dbReference type="NCBI Taxonomy" id="51239"/>
    <lineage>
        <taxon>Eukaryota</taxon>
        <taxon>Viridiplantae</taxon>
        <taxon>Streptophyta</taxon>
        <taxon>Embryophyta</taxon>
        <taxon>Tracheophyta</taxon>
        <taxon>Spermatophyta</taxon>
        <taxon>Magnoliopsida</taxon>
        <taxon>Liliopsida</taxon>
        <taxon>Asparagales</taxon>
        <taxon>Orchidaceae</taxon>
        <taxon>Vanilloideae</taxon>
        <taxon>Vanilleae</taxon>
        <taxon>Vanilla</taxon>
    </lineage>
</organism>
<comment type="caution">
    <text evidence="2">The sequence shown here is derived from an EMBL/GenBank/DDBJ whole genome shotgun (WGS) entry which is preliminary data.</text>
</comment>
<evidence type="ECO:0000256" key="1">
    <source>
        <dbReference type="SAM" id="MobiDB-lite"/>
    </source>
</evidence>
<feature type="region of interest" description="Disordered" evidence="1">
    <location>
        <begin position="1"/>
        <end position="34"/>
    </location>
</feature>
<name>A0A835QK96_VANPL</name>
<dbReference type="AlphaFoldDB" id="A0A835QK96"/>
<reference evidence="2 3" key="1">
    <citation type="journal article" date="2020" name="Nat. Food">
        <title>A phased Vanilla planifolia genome enables genetic improvement of flavour and production.</title>
        <authorList>
            <person name="Hasing T."/>
            <person name="Tang H."/>
            <person name="Brym M."/>
            <person name="Khazi F."/>
            <person name="Huang T."/>
            <person name="Chambers A.H."/>
        </authorList>
    </citation>
    <scope>NUCLEOTIDE SEQUENCE [LARGE SCALE GENOMIC DNA]</scope>
    <source>
        <tissue evidence="2">Leaf</tissue>
    </source>
</reference>
<sequence length="98" mass="10348">MTWGLAAPSHIHHECPRAHGSTKEGHGRAGLPGPTDLRGLAIHLACSTHAYDEAGVTPALHARRRTCGAELVAMENDGIVVAPGAARVPLVWVYVQVE</sequence>
<gene>
    <name evidence="2" type="ORF">HPP92_014577</name>
</gene>